<dbReference type="InterPro" id="IPR006700">
    <property type="entry name" value="RsmE"/>
</dbReference>
<dbReference type="Pfam" id="PF20260">
    <property type="entry name" value="PUA_4"/>
    <property type="match status" value="1"/>
</dbReference>
<comment type="similarity">
    <text evidence="2 10">Belongs to the RNA methyltransferase RsmE family.</text>
</comment>
<evidence type="ECO:0000256" key="10">
    <source>
        <dbReference type="PIRNR" id="PIRNR015601"/>
    </source>
</evidence>
<dbReference type="Gene3D" id="3.40.1280.10">
    <property type="match status" value="1"/>
</dbReference>
<dbReference type="NCBIfam" id="TIGR00046">
    <property type="entry name" value="RsmE family RNA methyltransferase"/>
    <property type="match status" value="1"/>
</dbReference>
<evidence type="ECO:0000259" key="12">
    <source>
        <dbReference type="Pfam" id="PF20260"/>
    </source>
</evidence>
<proteinExistence type="inferred from homology"/>
<dbReference type="InterPro" id="IPR029028">
    <property type="entry name" value="Alpha/beta_knot_MTases"/>
</dbReference>
<keyword evidence="14" id="KW-1185">Reference proteome</keyword>
<accession>A0ABV7ZE88</accession>
<dbReference type="RefSeq" id="WP_380103350.1">
    <property type="nucleotide sequence ID" value="NZ_JBHRZG010000024.1"/>
</dbReference>
<comment type="function">
    <text evidence="8 10">Specifically methylates the N3 position of the uracil ring of uridine 1498 (m3U1498) in 16S rRNA. Acts on the fully assembled 30S ribosomal subunit.</text>
</comment>
<keyword evidence="6 10" id="KW-0808">Transferase</keyword>
<dbReference type="Proteomes" id="UP001595803">
    <property type="component" value="Unassembled WGS sequence"/>
</dbReference>
<dbReference type="EMBL" id="JBHRZG010000024">
    <property type="protein sequence ID" value="MFC3835065.1"/>
    <property type="molecule type" value="Genomic_DNA"/>
</dbReference>
<dbReference type="SUPFAM" id="SSF88697">
    <property type="entry name" value="PUA domain-like"/>
    <property type="match status" value="1"/>
</dbReference>
<feature type="domain" description="Ribosomal RNA small subunit methyltransferase E PUA-like" evidence="12">
    <location>
        <begin position="15"/>
        <end position="57"/>
    </location>
</feature>
<evidence type="ECO:0000256" key="8">
    <source>
        <dbReference type="ARBA" id="ARBA00025699"/>
    </source>
</evidence>
<gene>
    <name evidence="13" type="ORF">ACFOSB_19565</name>
</gene>
<evidence type="ECO:0000313" key="14">
    <source>
        <dbReference type="Proteomes" id="UP001595803"/>
    </source>
</evidence>
<evidence type="ECO:0000313" key="13">
    <source>
        <dbReference type="EMBL" id="MFC3835065.1"/>
    </source>
</evidence>
<evidence type="ECO:0000259" key="11">
    <source>
        <dbReference type="Pfam" id="PF04452"/>
    </source>
</evidence>
<evidence type="ECO:0000256" key="1">
    <source>
        <dbReference type="ARBA" id="ARBA00004496"/>
    </source>
</evidence>
<dbReference type="Pfam" id="PF04452">
    <property type="entry name" value="Methyltrans_RNA"/>
    <property type="match status" value="1"/>
</dbReference>
<dbReference type="InterPro" id="IPR046886">
    <property type="entry name" value="RsmE_MTase_dom"/>
</dbReference>
<keyword evidence="5 10" id="KW-0489">Methyltransferase</keyword>
<evidence type="ECO:0000256" key="2">
    <source>
        <dbReference type="ARBA" id="ARBA00005528"/>
    </source>
</evidence>
<organism evidence="13 14">
    <name type="scientific">Deinococcus rufus</name>
    <dbReference type="NCBI Taxonomy" id="2136097"/>
    <lineage>
        <taxon>Bacteria</taxon>
        <taxon>Thermotogati</taxon>
        <taxon>Deinococcota</taxon>
        <taxon>Deinococci</taxon>
        <taxon>Deinococcales</taxon>
        <taxon>Deinococcaceae</taxon>
        <taxon>Deinococcus</taxon>
    </lineage>
</organism>
<evidence type="ECO:0000256" key="6">
    <source>
        <dbReference type="ARBA" id="ARBA00022679"/>
    </source>
</evidence>
<evidence type="ECO:0000256" key="9">
    <source>
        <dbReference type="ARBA" id="ARBA00047944"/>
    </source>
</evidence>
<evidence type="ECO:0000256" key="4">
    <source>
        <dbReference type="ARBA" id="ARBA00022552"/>
    </source>
</evidence>
<dbReference type="PIRSF" id="PIRSF015601">
    <property type="entry name" value="MTase_slr0722"/>
    <property type="match status" value="1"/>
</dbReference>
<dbReference type="GO" id="GO:0032259">
    <property type="term" value="P:methylation"/>
    <property type="evidence" value="ECO:0007669"/>
    <property type="project" value="UniProtKB-KW"/>
</dbReference>
<dbReference type="InterPro" id="IPR046887">
    <property type="entry name" value="RsmE_PUA-like"/>
</dbReference>
<feature type="domain" description="Ribosomal RNA small subunit methyltransferase E methyltransferase" evidence="11">
    <location>
        <begin position="66"/>
        <end position="220"/>
    </location>
</feature>
<evidence type="ECO:0000256" key="3">
    <source>
        <dbReference type="ARBA" id="ARBA00022490"/>
    </source>
</evidence>
<dbReference type="SUPFAM" id="SSF75217">
    <property type="entry name" value="alpha/beta knot"/>
    <property type="match status" value="1"/>
</dbReference>
<dbReference type="EC" id="2.1.1.193" evidence="10"/>
<protein>
    <recommendedName>
        <fullName evidence="10">Ribosomal RNA small subunit methyltransferase E</fullName>
        <ecNumber evidence="10">2.1.1.193</ecNumber>
    </recommendedName>
</protein>
<keyword evidence="3 10" id="KW-0963">Cytoplasm</keyword>
<dbReference type="PANTHER" id="PTHR30027:SF3">
    <property type="entry name" value="16S RRNA (URACIL(1498)-N(3))-METHYLTRANSFERASE"/>
    <property type="match status" value="1"/>
</dbReference>
<name>A0ABV7ZE88_9DEIO</name>
<dbReference type="NCBIfam" id="NF008706">
    <property type="entry name" value="PRK11713.7-1"/>
    <property type="match status" value="1"/>
</dbReference>
<keyword evidence="7 10" id="KW-0949">S-adenosyl-L-methionine</keyword>
<reference evidence="14" key="1">
    <citation type="journal article" date="2019" name="Int. J. Syst. Evol. Microbiol.">
        <title>The Global Catalogue of Microorganisms (GCM) 10K type strain sequencing project: providing services to taxonomists for standard genome sequencing and annotation.</title>
        <authorList>
            <consortium name="The Broad Institute Genomics Platform"/>
            <consortium name="The Broad Institute Genome Sequencing Center for Infectious Disease"/>
            <person name="Wu L."/>
            <person name="Ma J."/>
        </authorList>
    </citation>
    <scope>NUCLEOTIDE SEQUENCE [LARGE SCALE GENOMIC DNA]</scope>
    <source>
        <strain evidence="14">CCTCC AB 2017081</strain>
    </source>
</reference>
<evidence type="ECO:0000256" key="7">
    <source>
        <dbReference type="ARBA" id="ARBA00022691"/>
    </source>
</evidence>
<sequence length="225" mass="23629">MLVPALSATMTLGPREVRHLKVLRVQVGDTLRVFDGHGHEALAVVTVLDDTRAELELGGALAGVPETPYPLTLAAALLKGDKLAEVVRAATELGVARVALLITARADVREIGAQKLQRLSRIAAEAAKQSRRAVVPVVMEPTPLHALTWEGHLYVAQPGAVNRIMDVLDWTAPVTVLTGPEGGLTDAEVTALTTRGAQPVTLGPRILRAETAPVALLGAIAALGR</sequence>
<evidence type="ECO:0000256" key="5">
    <source>
        <dbReference type="ARBA" id="ARBA00022603"/>
    </source>
</evidence>
<dbReference type="CDD" id="cd18084">
    <property type="entry name" value="RsmE-like"/>
    <property type="match status" value="1"/>
</dbReference>
<comment type="catalytic activity">
    <reaction evidence="9 10">
        <text>uridine(1498) in 16S rRNA + S-adenosyl-L-methionine = N(3)-methyluridine(1498) in 16S rRNA + S-adenosyl-L-homocysteine + H(+)</text>
        <dbReference type="Rhea" id="RHEA:42920"/>
        <dbReference type="Rhea" id="RHEA-COMP:10283"/>
        <dbReference type="Rhea" id="RHEA-COMP:10284"/>
        <dbReference type="ChEBI" id="CHEBI:15378"/>
        <dbReference type="ChEBI" id="CHEBI:57856"/>
        <dbReference type="ChEBI" id="CHEBI:59789"/>
        <dbReference type="ChEBI" id="CHEBI:65315"/>
        <dbReference type="ChEBI" id="CHEBI:74502"/>
        <dbReference type="EC" id="2.1.1.193"/>
    </reaction>
</comment>
<keyword evidence="4 10" id="KW-0698">rRNA processing</keyword>
<dbReference type="GO" id="GO:0008168">
    <property type="term" value="F:methyltransferase activity"/>
    <property type="evidence" value="ECO:0007669"/>
    <property type="project" value="UniProtKB-KW"/>
</dbReference>
<dbReference type="PANTHER" id="PTHR30027">
    <property type="entry name" value="RIBOSOMAL RNA SMALL SUBUNIT METHYLTRANSFERASE E"/>
    <property type="match status" value="1"/>
</dbReference>
<comment type="caution">
    <text evidence="13">The sequence shown here is derived from an EMBL/GenBank/DDBJ whole genome shotgun (WGS) entry which is preliminary data.</text>
</comment>
<dbReference type="InterPro" id="IPR029026">
    <property type="entry name" value="tRNA_m1G_MTases_N"/>
</dbReference>
<comment type="subcellular location">
    <subcellularLocation>
        <location evidence="1 10">Cytoplasm</location>
    </subcellularLocation>
</comment>
<dbReference type="InterPro" id="IPR015947">
    <property type="entry name" value="PUA-like_sf"/>
</dbReference>